<evidence type="ECO:0000313" key="3">
    <source>
        <dbReference type="Proteomes" id="UP000664417"/>
    </source>
</evidence>
<organism evidence="2 3">
    <name type="scientific">Acanthopleuribacter pedis</name>
    <dbReference type="NCBI Taxonomy" id="442870"/>
    <lineage>
        <taxon>Bacteria</taxon>
        <taxon>Pseudomonadati</taxon>
        <taxon>Acidobacteriota</taxon>
        <taxon>Holophagae</taxon>
        <taxon>Acanthopleuribacterales</taxon>
        <taxon>Acanthopleuribacteraceae</taxon>
        <taxon>Acanthopleuribacter</taxon>
    </lineage>
</organism>
<sequence length="150" mass="17049">MMNLMFWGYAYLLTTTAVFFAILGWRNIIAGDIQAHKQKMGAAINLILFFVVSYVVKVIVLGREDKTNWTPFYLYTLYIHETFIALMLLTGGWARWLAHTFRTSLTGDSVSDVHQKQRRLHGKLGRACIASALCGLFTATIILWGMANRL</sequence>
<evidence type="ECO:0000256" key="1">
    <source>
        <dbReference type="SAM" id="Phobius"/>
    </source>
</evidence>
<feature type="transmembrane region" description="Helical" evidence="1">
    <location>
        <begin position="72"/>
        <end position="94"/>
    </location>
</feature>
<keyword evidence="1" id="KW-0812">Transmembrane</keyword>
<comment type="caution">
    <text evidence="2">The sequence shown here is derived from an EMBL/GenBank/DDBJ whole genome shotgun (WGS) entry which is preliminary data.</text>
</comment>
<proteinExistence type="predicted"/>
<dbReference type="RefSeq" id="WP_207858051.1">
    <property type="nucleotide sequence ID" value="NZ_JAFREP010000005.1"/>
</dbReference>
<dbReference type="Pfam" id="PF04238">
    <property type="entry name" value="DUF420"/>
    <property type="match status" value="1"/>
</dbReference>
<evidence type="ECO:0000313" key="2">
    <source>
        <dbReference type="EMBL" id="MBO1318342.1"/>
    </source>
</evidence>
<protein>
    <submittedName>
        <fullName evidence="2">DUF420 domain-containing protein</fullName>
    </submittedName>
</protein>
<gene>
    <name evidence="2" type="ORF">J3U88_07740</name>
</gene>
<keyword evidence="1" id="KW-1133">Transmembrane helix</keyword>
<feature type="transmembrane region" description="Helical" evidence="1">
    <location>
        <begin position="124"/>
        <end position="147"/>
    </location>
</feature>
<dbReference type="InterPro" id="IPR007352">
    <property type="entry name" value="DUF420"/>
</dbReference>
<keyword evidence="1" id="KW-0472">Membrane</keyword>
<feature type="transmembrane region" description="Helical" evidence="1">
    <location>
        <begin position="40"/>
        <end position="60"/>
    </location>
</feature>
<reference evidence="2" key="1">
    <citation type="submission" date="2021-03" db="EMBL/GenBank/DDBJ databases">
        <authorList>
            <person name="Wang G."/>
        </authorList>
    </citation>
    <scope>NUCLEOTIDE SEQUENCE</scope>
    <source>
        <strain evidence="2">KCTC 12899</strain>
    </source>
</reference>
<dbReference type="Proteomes" id="UP000664417">
    <property type="component" value="Unassembled WGS sequence"/>
</dbReference>
<accession>A0A8J7Q574</accession>
<dbReference type="AlphaFoldDB" id="A0A8J7Q574"/>
<feature type="transmembrane region" description="Helical" evidence="1">
    <location>
        <begin position="6"/>
        <end position="28"/>
    </location>
</feature>
<name>A0A8J7Q574_9BACT</name>
<keyword evidence="3" id="KW-1185">Reference proteome</keyword>
<dbReference type="EMBL" id="JAFREP010000005">
    <property type="protein sequence ID" value="MBO1318342.1"/>
    <property type="molecule type" value="Genomic_DNA"/>
</dbReference>